<dbReference type="AlphaFoldDB" id="G3A2H8"/>
<reference evidence="2" key="2">
    <citation type="submission" date="2011-04" db="EMBL/GenBank/DDBJ databases">
        <authorList>
            <person name="Genoscope - CEA"/>
        </authorList>
    </citation>
    <scope>NUCLEOTIDE SEQUENCE</scope>
    <source>
        <strain evidence="2">R24</strain>
    </source>
</reference>
<sequence length="313" mass="35866">MRGRGVQETNNIPTDQARPDLVRLIWARDHTYRRAKLALGFFVLASIALPVASAFFSASHPHWKPVLAFFGLCLLFLDVAFLDRLQKERLKRGAKLQEEFDTKVFQLPWNNFVAGDKVAPEDVNEATAKPLSNKRREEIETWYEICVARVPLHVGRLICQRTNINYDSRLRRRYGNYLLWVTILVGVVLLTTALVIDPKFGDVIMAFGVPFTPVMTWALREHRRQVDTANALLNLQSEFKKLWARALSGATPQELTTGSRELQDAIYQHRGSAPLVFDWVYRRLRSRNEQEAHHAAEELVKEMQSTLGTGDRA</sequence>
<dbReference type="EMBL" id="FR854087">
    <property type="protein sequence ID" value="CCA85629.1"/>
    <property type="molecule type" value="Genomic_DNA"/>
</dbReference>
<dbReference type="InterPro" id="IPR049920">
    <property type="entry name" value="IK1_05631-like"/>
</dbReference>
<dbReference type="Pfam" id="PF18159">
    <property type="entry name" value="S_4TM"/>
    <property type="match status" value="1"/>
</dbReference>
<keyword evidence="1" id="KW-1133">Transmembrane helix</keyword>
<gene>
    <name evidence="2" type="ORF">RALSY_20235</name>
</gene>
<evidence type="ECO:0000256" key="1">
    <source>
        <dbReference type="SAM" id="Phobius"/>
    </source>
</evidence>
<name>G3A2H8_9RALS</name>
<evidence type="ECO:0000313" key="2">
    <source>
        <dbReference type="EMBL" id="CCA85629.1"/>
    </source>
</evidence>
<feature type="transmembrane region" description="Helical" evidence="1">
    <location>
        <begin position="177"/>
        <end position="196"/>
    </location>
</feature>
<protein>
    <recommendedName>
        <fullName evidence="3">Transmembrane protein</fullName>
    </recommendedName>
</protein>
<organism evidence="2">
    <name type="scientific">Ralstonia syzygii R24</name>
    <dbReference type="NCBI Taxonomy" id="907261"/>
    <lineage>
        <taxon>Bacteria</taxon>
        <taxon>Pseudomonadati</taxon>
        <taxon>Pseudomonadota</taxon>
        <taxon>Betaproteobacteria</taxon>
        <taxon>Burkholderiales</taxon>
        <taxon>Burkholderiaceae</taxon>
        <taxon>Ralstonia</taxon>
        <taxon>Ralstonia solanacearum species complex</taxon>
    </lineage>
</organism>
<feature type="transmembrane region" description="Helical" evidence="1">
    <location>
        <begin position="202"/>
        <end position="219"/>
    </location>
</feature>
<keyword evidence="1" id="KW-0472">Membrane</keyword>
<proteinExistence type="predicted"/>
<accession>G3A2H8</accession>
<feature type="transmembrane region" description="Helical" evidence="1">
    <location>
        <begin position="62"/>
        <end position="82"/>
    </location>
</feature>
<feature type="transmembrane region" description="Helical" evidence="1">
    <location>
        <begin position="37"/>
        <end position="56"/>
    </location>
</feature>
<keyword evidence="1" id="KW-0812">Transmembrane</keyword>
<evidence type="ECO:0008006" key="3">
    <source>
        <dbReference type="Google" id="ProtNLM"/>
    </source>
</evidence>
<reference evidence="2" key="1">
    <citation type="journal article" date="2011" name="PLoS ONE">
        <title>Ralstonia syzygii, the Blood Disease Bacterium and some Asian R. solanacearum strains form a single genomic species despite divergent lifestyles.</title>
        <authorList>
            <person name="Remenant B."/>
            <person name="de Cambiaire J.C."/>
            <person name="Cellier G."/>
            <person name="Jacobs J.M."/>
            <person name="Mangenot S."/>
            <person name="Barbe V."/>
            <person name="Lajus A."/>
            <person name="Vallenet D."/>
            <person name="Medigue C."/>
            <person name="Fegan M."/>
            <person name="Allen C."/>
            <person name="Prior P."/>
        </authorList>
    </citation>
    <scope>NUCLEOTIDE SEQUENCE</scope>
    <source>
        <strain evidence="2">R24</strain>
    </source>
</reference>